<dbReference type="RefSeq" id="WP_136865420.1">
    <property type="nucleotide sequence ID" value="NZ_SWCJ01000029.1"/>
</dbReference>
<dbReference type="Proteomes" id="UP000305675">
    <property type="component" value="Unassembled WGS sequence"/>
</dbReference>
<dbReference type="Pfam" id="PF13419">
    <property type="entry name" value="HAD_2"/>
    <property type="match status" value="1"/>
</dbReference>
<evidence type="ECO:0000313" key="12">
    <source>
        <dbReference type="Proteomes" id="UP000305675"/>
    </source>
</evidence>
<dbReference type="UniPathway" id="UPA00865">
    <property type="reaction ID" value="UER00834"/>
</dbReference>
<dbReference type="GO" id="GO:0008967">
    <property type="term" value="F:phosphoglycolate phosphatase activity"/>
    <property type="evidence" value="ECO:0007669"/>
    <property type="project" value="UniProtKB-UniRule"/>
</dbReference>
<gene>
    <name evidence="11" type="ORF">FCL42_21195</name>
</gene>
<evidence type="ECO:0000256" key="6">
    <source>
        <dbReference type="ARBA" id="ARBA00022723"/>
    </source>
</evidence>
<dbReference type="GO" id="GO:0005829">
    <property type="term" value="C:cytosol"/>
    <property type="evidence" value="ECO:0007669"/>
    <property type="project" value="TreeGrafter"/>
</dbReference>
<comment type="function">
    <text evidence="10">Specifically catalyzes the dephosphorylation of 2-phosphoglycolate. Is involved in the dissimilation of the intracellular 2-phosphoglycolate formed during the DNA repair of 3'-phosphoglycolate ends, a major class of DNA lesions induced by oxidative stress.</text>
</comment>
<comment type="similarity">
    <text evidence="4 10">Belongs to the HAD-like hydrolase superfamily. CbbY/CbbZ/Gph/YieH family.</text>
</comment>
<accession>A0A4U1BDI2</accession>
<evidence type="ECO:0000256" key="1">
    <source>
        <dbReference type="ARBA" id="ARBA00000830"/>
    </source>
</evidence>
<dbReference type="GO" id="GO:0005975">
    <property type="term" value="P:carbohydrate metabolic process"/>
    <property type="evidence" value="ECO:0007669"/>
    <property type="project" value="InterPro"/>
</dbReference>
<keyword evidence="12" id="KW-1185">Reference proteome</keyword>
<dbReference type="FunFam" id="3.40.50.1000:FF:000022">
    <property type="entry name" value="Phosphoglycolate phosphatase"/>
    <property type="match status" value="1"/>
</dbReference>
<organism evidence="11 12">
    <name type="scientific">Ferrimonas aestuarii</name>
    <dbReference type="NCBI Taxonomy" id="2569539"/>
    <lineage>
        <taxon>Bacteria</taxon>
        <taxon>Pseudomonadati</taxon>
        <taxon>Pseudomonadota</taxon>
        <taxon>Gammaproteobacteria</taxon>
        <taxon>Alteromonadales</taxon>
        <taxon>Ferrimonadaceae</taxon>
        <taxon>Ferrimonas</taxon>
    </lineage>
</organism>
<feature type="binding site" evidence="10">
    <location>
        <position position="177"/>
    </location>
    <ligand>
        <name>Mg(2+)</name>
        <dbReference type="ChEBI" id="CHEBI:18420"/>
    </ligand>
</feature>
<dbReference type="InterPro" id="IPR023198">
    <property type="entry name" value="PGP-like_dom2"/>
</dbReference>
<evidence type="ECO:0000256" key="3">
    <source>
        <dbReference type="ARBA" id="ARBA00004818"/>
    </source>
</evidence>
<dbReference type="InterPro" id="IPR050155">
    <property type="entry name" value="HAD-like_hydrolase_sf"/>
</dbReference>
<dbReference type="GO" id="GO:0006281">
    <property type="term" value="P:DNA repair"/>
    <property type="evidence" value="ECO:0007669"/>
    <property type="project" value="TreeGrafter"/>
</dbReference>
<evidence type="ECO:0000313" key="11">
    <source>
        <dbReference type="EMBL" id="TKB49141.1"/>
    </source>
</evidence>
<dbReference type="PANTHER" id="PTHR43434">
    <property type="entry name" value="PHOSPHOGLYCOLATE PHOSPHATASE"/>
    <property type="match status" value="1"/>
</dbReference>
<sequence length="235" mass="25742">MTEMFKGVTAIAFDLDGTLVDSVPDLTVACAESLQEQGLPRCSEASVRSWVGNGAEMLIRRALAWALDDQPSEMQVSEALSAFKRHYEANLTGNSRLYPGVSDTLTRLGERGYRLALITNKPYQFVPPLLESLGIDAHFEVVFGGDSLPEKKPSPLPLLHLCQQWQLPPQQLLMVGDSRNDVDAAHAAKAASVALTYGYNHGEPVEDSQPSLVLDNFETLLAYLPAKTEETIQND</sequence>
<dbReference type="SUPFAM" id="SSF56784">
    <property type="entry name" value="HAD-like"/>
    <property type="match status" value="1"/>
</dbReference>
<comment type="pathway">
    <text evidence="3 10">Organic acid metabolism; glycolate biosynthesis; glycolate from 2-phosphoglycolate: step 1/1.</text>
</comment>
<dbReference type="InterPro" id="IPR041492">
    <property type="entry name" value="HAD_2"/>
</dbReference>
<dbReference type="InterPro" id="IPR006439">
    <property type="entry name" value="HAD-SF_hydro_IA"/>
</dbReference>
<name>A0A4U1BDI2_9GAMM</name>
<evidence type="ECO:0000256" key="7">
    <source>
        <dbReference type="ARBA" id="ARBA00022801"/>
    </source>
</evidence>
<dbReference type="OrthoDB" id="9776368at2"/>
<dbReference type="Gene3D" id="1.10.150.240">
    <property type="entry name" value="Putative phosphatase, domain 2"/>
    <property type="match status" value="1"/>
</dbReference>
<dbReference type="NCBIfam" id="TIGR01549">
    <property type="entry name" value="HAD-SF-IA-v1"/>
    <property type="match status" value="1"/>
</dbReference>
<feature type="binding site" evidence="10">
    <location>
        <position position="14"/>
    </location>
    <ligand>
        <name>Mg(2+)</name>
        <dbReference type="ChEBI" id="CHEBI:18420"/>
    </ligand>
</feature>
<dbReference type="SFLD" id="SFLDS00003">
    <property type="entry name" value="Haloacid_Dehalogenase"/>
    <property type="match status" value="1"/>
</dbReference>
<dbReference type="SFLD" id="SFLDG01129">
    <property type="entry name" value="C1.5:_HAD__Beta-PGM__Phosphata"/>
    <property type="match status" value="1"/>
</dbReference>
<comment type="catalytic activity">
    <reaction evidence="1 10">
        <text>2-phosphoglycolate + H2O = glycolate + phosphate</text>
        <dbReference type="Rhea" id="RHEA:14369"/>
        <dbReference type="ChEBI" id="CHEBI:15377"/>
        <dbReference type="ChEBI" id="CHEBI:29805"/>
        <dbReference type="ChEBI" id="CHEBI:43474"/>
        <dbReference type="ChEBI" id="CHEBI:58033"/>
        <dbReference type="EC" id="3.1.3.18"/>
    </reaction>
</comment>
<evidence type="ECO:0000256" key="2">
    <source>
        <dbReference type="ARBA" id="ARBA00001946"/>
    </source>
</evidence>
<keyword evidence="8 10" id="KW-0460">Magnesium</keyword>
<evidence type="ECO:0000256" key="5">
    <source>
        <dbReference type="ARBA" id="ARBA00013078"/>
    </source>
</evidence>
<feature type="binding site" evidence="10">
    <location>
        <position position="16"/>
    </location>
    <ligand>
        <name>Mg(2+)</name>
        <dbReference type="ChEBI" id="CHEBI:18420"/>
    </ligand>
</feature>
<dbReference type="EC" id="3.1.3.18" evidence="5 10"/>
<dbReference type="NCBIfam" id="TIGR01449">
    <property type="entry name" value="PGP_bact"/>
    <property type="match status" value="1"/>
</dbReference>
<reference evidence="11 12" key="1">
    <citation type="submission" date="2019-04" db="EMBL/GenBank/DDBJ databases">
        <authorList>
            <person name="Hwang J.C."/>
        </authorList>
    </citation>
    <scope>NUCLEOTIDE SEQUENCE [LARGE SCALE GENOMIC DNA]</scope>
    <source>
        <strain evidence="11 12">IMCC35002</strain>
    </source>
</reference>
<dbReference type="NCBIfam" id="NF009695">
    <property type="entry name" value="PRK13222.1-2"/>
    <property type="match status" value="1"/>
</dbReference>
<comment type="caution">
    <text evidence="11">The sequence shown here is derived from an EMBL/GenBank/DDBJ whole genome shotgun (WGS) entry which is preliminary data.</text>
</comment>
<dbReference type="InterPro" id="IPR037512">
    <property type="entry name" value="PGPase_prok"/>
</dbReference>
<dbReference type="EMBL" id="SWCJ01000029">
    <property type="protein sequence ID" value="TKB49141.1"/>
    <property type="molecule type" value="Genomic_DNA"/>
</dbReference>
<feature type="active site" description="Nucleophile" evidence="10">
    <location>
        <position position="14"/>
    </location>
</feature>
<dbReference type="InterPro" id="IPR023214">
    <property type="entry name" value="HAD_sf"/>
</dbReference>
<evidence type="ECO:0000256" key="8">
    <source>
        <dbReference type="ARBA" id="ARBA00022842"/>
    </source>
</evidence>
<keyword evidence="9 10" id="KW-0119">Carbohydrate metabolism</keyword>
<dbReference type="PRINTS" id="PR00413">
    <property type="entry name" value="HADHALOGNASE"/>
</dbReference>
<dbReference type="GO" id="GO:0046295">
    <property type="term" value="P:glycolate biosynthetic process"/>
    <property type="evidence" value="ECO:0007669"/>
    <property type="project" value="UniProtKB-UniRule"/>
</dbReference>
<dbReference type="PANTHER" id="PTHR43434:SF1">
    <property type="entry name" value="PHOSPHOGLYCOLATE PHOSPHATASE"/>
    <property type="match status" value="1"/>
</dbReference>
<keyword evidence="6 10" id="KW-0479">Metal-binding</keyword>
<dbReference type="SFLD" id="SFLDG01135">
    <property type="entry name" value="C1.5.6:_HAD__Beta-PGM__Phospha"/>
    <property type="match status" value="1"/>
</dbReference>
<evidence type="ECO:0000256" key="9">
    <source>
        <dbReference type="ARBA" id="ARBA00023277"/>
    </source>
</evidence>
<proteinExistence type="inferred from homology"/>
<protein>
    <recommendedName>
        <fullName evidence="5 10">Phosphoglycolate phosphatase</fullName>
        <shortName evidence="10">PGP</shortName>
        <shortName evidence="10">PGPase</shortName>
        <ecNumber evidence="5 10">3.1.3.18</ecNumber>
    </recommendedName>
</protein>
<dbReference type="Gene3D" id="3.40.50.1000">
    <property type="entry name" value="HAD superfamily/HAD-like"/>
    <property type="match status" value="1"/>
</dbReference>
<evidence type="ECO:0000256" key="10">
    <source>
        <dbReference type="HAMAP-Rule" id="MF_00495"/>
    </source>
</evidence>
<dbReference type="InterPro" id="IPR036412">
    <property type="entry name" value="HAD-like_sf"/>
</dbReference>
<evidence type="ECO:0000256" key="4">
    <source>
        <dbReference type="ARBA" id="ARBA00006171"/>
    </source>
</evidence>
<dbReference type="NCBIfam" id="TIGR01509">
    <property type="entry name" value="HAD-SF-IA-v3"/>
    <property type="match status" value="1"/>
</dbReference>
<dbReference type="CDD" id="cd16417">
    <property type="entry name" value="HAD_PGPase"/>
    <property type="match status" value="1"/>
</dbReference>
<keyword evidence="7 10" id="KW-0378">Hydrolase</keyword>
<comment type="cofactor">
    <cofactor evidence="2 10">
        <name>Mg(2+)</name>
        <dbReference type="ChEBI" id="CHEBI:18420"/>
    </cofactor>
</comment>
<dbReference type="HAMAP" id="MF_00495">
    <property type="entry name" value="GPH_hydrolase_bact"/>
    <property type="match status" value="1"/>
</dbReference>
<dbReference type="GO" id="GO:0046872">
    <property type="term" value="F:metal ion binding"/>
    <property type="evidence" value="ECO:0007669"/>
    <property type="project" value="UniProtKB-KW"/>
</dbReference>
<dbReference type="AlphaFoldDB" id="A0A4U1BDI2"/>